<dbReference type="EMBL" id="MCOG01000003">
    <property type="protein sequence ID" value="ORY85781.1"/>
    <property type="molecule type" value="Genomic_DNA"/>
</dbReference>
<gene>
    <name evidence="1" type="ORF">LY90DRAFT_498878</name>
</gene>
<sequence length="511" mass="57486">MIYIIRGGGVLKAEESYVDIKNSTFSNSFSRDRGGIFFIDNCPSLDIDSIEVRNTTSTSSGYVIYINQDTEHNVEKSIIQNVYHVGSGNKNIKSVFEEGFIACVDNYATLSINNYYGQDFYGKNLSGGTFVVKHLATLYLNNIELDNIYGIGVNTLSLFLTVYFISENGPKIYIENCQVSNMENASEKPAAILIWQEKSEIHIKNIISQADGSLDINNFVVDNYFSLNVVPFIYSFSASHNSGFRSLTYSTIEITSSRFENMYFNNGLISDFENNFATYNIYSSVFSNINGVNGGILNIKTDDVISNRIAFIHSIFTNNSASNYGGIVYSTNPNISRTIFFIECTFINNTASIGSISYSLNKLSEPFFSNKNSIMKENSFATNPSYIKFTNDSLTSISVYSGEEFPGKIACSIFDDYDNIINIPDNNLNDLSTLKLENFVFFSLYQNGTNNGQIVGLANCYYWNNECSISNIKRTYKVFSKNSINIEVEIKNCNETGFINKDLYNFNIKSW</sequence>
<accession>A0A1Y2FP69</accession>
<keyword evidence="2" id="KW-1185">Reference proteome</keyword>
<name>A0A1Y2FP69_9FUNG</name>
<evidence type="ECO:0008006" key="3">
    <source>
        <dbReference type="Google" id="ProtNLM"/>
    </source>
</evidence>
<dbReference type="Proteomes" id="UP000193920">
    <property type="component" value="Unassembled WGS sequence"/>
</dbReference>
<comment type="caution">
    <text evidence="1">The sequence shown here is derived from an EMBL/GenBank/DDBJ whole genome shotgun (WGS) entry which is preliminary data.</text>
</comment>
<reference evidence="1 2" key="1">
    <citation type="submission" date="2016-08" db="EMBL/GenBank/DDBJ databases">
        <title>A Parts List for Fungal Cellulosomes Revealed by Comparative Genomics.</title>
        <authorList>
            <consortium name="DOE Joint Genome Institute"/>
            <person name="Haitjema C.H."/>
            <person name="Gilmore S.P."/>
            <person name="Henske J.K."/>
            <person name="Solomon K.V."/>
            <person name="De Groot R."/>
            <person name="Kuo A."/>
            <person name="Mondo S.J."/>
            <person name="Salamov A.A."/>
            <person name="Labutti K."/>
            <person name="Zhao Z."/>
            <person name="Chiniquy J."/>
            <person name="Barry K."/>
            <person name="Brewer H.M."/>
            <person name="Purvine S.O."/>
            <person name="Wright A.T."/>
            <person name="Boxma B."/>
            <person name="Van Alen T."/>
            <person name="Hackstein J.H."/>
            <person name="Baker S.E."/>
            <person name="Grigoriev I.V."/>
            <person name="O'Malley M.A."/>
        </authorList>
    </citation>
    <scope>NUCLEOTIDE SEQUENCE [LARGE SCALE GENOMIC DNA]</scope>
    <source>
        <strain evidence="1 2">G1</strain>
    </source>
</reference>
<dbReference type="AlphaFoldDB" id="A0A1Y2FP69"/>
<organism evidence="1 2">
    <name type="scientific">Neocallimastix californiae</name>
    <dbReference type="NCBI Taxonomy" id="1754190"/>
    <lineage>
        <taxon>Eukaryota</taxon>
        <taxon>Fungi</taxon>
        <taxon>Fungi incertae sedis</taxon>
        <taxon>Chytridiomycota</taxon>
        <taxon>Chytridiomycota incertae sedis</taxon>
        <taxon>Neocallimastigomycetes</taxon>
        <taxon>Neocallimastigales</taxon>
        <taxon>Neocallimastigaceae</taxon>
        <taxon>Neocallimastix</taxon>
    </lineage>
</organism>
<evidence type="ECO:0000313" key="2">
    <source>
        <dbReference type="Proteomes" id="UP000193920"/>
    </source>
</evidence>
<evidence type="ECO:0000313" key="1">
    <source>
        <dbReference type="EMBL" id="ORY85781.1"/>
    </source>
</evidence>
<protein>
    <recommendedName>
        <fullName evidence="3">Right handed beta helix domain-containing protein</fullName>
    </recommendedName>
</protein>
<proteinExistence type="predicted"/>